<gene>
    <name evidence="4" type="ORF">B4N89_44460</name>
</gene>
<keyword evidence="2" id="KW-0472">Membrane</keyword>
<feature type="transmembrane region" description="Helical" evidence="2">
    <location>
        <begin position="27"/>
        <end position="46"/>
    </location>
</feature>
<dbReference type="Proteomes" id="UP000190037">
    <property type="component" value="Unassembled WGS sequence"/>
</dbReference>
<sequence>MAWFRKEQSASSGYDDDEGSRFAQPGFIASALVILFVILSAVYLAVAGNDGKPRATASRPPAAPGVAPVTLGPVREGGAPAPKGCPFIPAAEISRPVQAPANITWQPFRTVSVPASSIAGPMITQGDVAHCYAQTPTGALVAIAQITTRYALAENWLTVVSQQVLPGPGADAYSLPRIEKELTYGSARMPEPGSMSQFAGFKFVNYSSLSAAVEIARRRPDGSLQAFVHTVVWKDGDWKLELQPDGGDSPTGRDLISLEGFVPWGGS</sequence>
<dbReference type="OrthoDB" id="4428031at2"/>
<comment type="caution">
    <text evidence="4">The sequence shown here is derived from an EMBL/GenBank/DDBJ whole genome shotgun (WGS) entry which is preliminary data.</text>
</comment>
<keyword evidence="2" id="KW-0812">Transmembrane</keyword>
<accession>A0A1T3NL96</accession>
<keyword evidence="2" id="KW-1133">Transmembrane helix</keyword>
<dbReference type="InterPro" id="IPR058488">
    <property type="entry name" value="DUF8175"/>
</dbReference>
<feature type="domain" description="DUF8175" evidence="3">
    <location>
        <begin position="79"/>
        <end position="263"/>
    </location>
</feature>
<organism evidence="4 5">
    <name type="scientific">Embleya scabrispora</name>
    <dbReference type="NCBI Taxonomy" id="159449"/>
    <lineage>
        <taxon>Bacteria</taxon>
        <taxon>Bacillati</taxon>
        <taxon>Actinomycetota</taxon>
        <taxon>Actinomycetes</taxon>
        <taxon>Kitasatosporales</taxon>
        <taxon>Streptomycetaceae</taxon>
        <taxon>Embleya</taxon>
    </lineage>
</organism>
<dbReference type="STRING" id="159449.B4N89_44460"/>
<dbReference type="AlphaFoldDB" id="A0A1T3NL96"/>
<reference evidence="4 5" key="1">
    <citation type="submission" date="2017-03" db="EMBL/GenBank/DDBJ databases">
        <title>Draft genome sequence of Streptomyces scabrisporus NF3, endophyte isolated from Amphipterygium adstringens.</title>
        <authorList>
            <person name="Vazquez M."/>
            <person name="Ceapa C.D."/>
            <person name="Rodriguez Luna D."/>
            <person name="Sanchez Esquivel S."/>
        </authorList>
    </citation>
    <scope>NUCLEOTIDE SEQUENCE [LARGE SCALE GENOMIC DNA]</scope>
    <source>
        <strain evidence="4 5">NF3</strain>
    </source>
</reference>
<keyword evidence="5" id="KW-1185">Reference proteome</keyword>
<evidence type="ECO:0000313" key="5">
    <source>
        <dbReference type="Proteomes" id="UP000190037"/>
    </source>
</evidence>
<dbReference type="Pfam" id="PF26526">
    <property type="entry name" value="DUF8175"/>
    <property type="match status" value="1"/>
</dbReference>
<evidence type="ECO:0000256" key="2">
    <source>
        <dbReference type="SAM" id="Phobius"/>
    </source>
</evidence>
<feature type="region of interest" description="Disordered" evidence="1">
    <location>
        <begin position="53"/>
        <end position="75"/>
    </location>
</feature>
<dbReference type="EMBL" id="MWQN01000004">
    <property type="protein sequence ID" value="OPC77544.1"/>
    <property type="molecule type" value="Genomic_DNA"/>
</dbReference>
<protein>
    <recommendedName>
        <fullName evidence="3">DUF8175 domain-containing protein</fullName>
    </recommendedName>
</protein>
<dbReference type="RefSeq" id="WP_078982299.1">
    <property type="nucleotide sequence ID" value="NZ_MWQN01000004.1"/>
</dbReference>
<name>A0A1T3NL96_9ACTN</name>
<evidence type="ECO:0000256" key="1">
    <source>
        <dbReference type="SAM" id="MobiDB-lite"/>
    </source>
</evidence>
<evidence type="ECO:0000313" key="4">
    <source>
        <dbReference type="EMBL" id="OPC77544.1"/>
    </source>
</evidence>
<proteinExistence type="predicted"/>
<evidence type="ECO:0000259" key="3">
    <source>
        <dbReference type="Pfam" id="PF26526"/>
    </source>
</evidence>